<organism evidence="2">
    <name type="scientific">marine metagenome</name>
    <dbReference type="NCBI Taxonomy" id="408172"/>
    <lineage>
        <taxon>unclassified sequences</taxon>
        <taxon>metagenomes</taxon>
        <taxon>ecological metagenomes</taxon>
    </lineage>
</organism>
<sequence>MDGVRAVGITSRTLSKAKKLANTSQIEQVYDTVDHLLKGCAPDGIMVLVSANQIYDVAVNLIPAGIPLFLEKPPGLIPEQT</sequence>
<name>A0A382U4F9_9ZZZZ</name>
<dbReference type="InterPro" id="IPR000683">
    <property type="entry name" value="Gfo/Idh/MocA-like_OxRdtase_N"/>
</dbReference>
<dbReference type="AlphaFoldDB" id="A0A382U4F9"/>
<proteinExistence type="predicted"/>
<dbReference type="EMBL" id="UINC01141233">
    <property type="protein sequence ID" value="SVD28847.1"/>
    <property type="molecule type" value="Genomic_DNA"/>
</dbReference>
<evidence type="ECO:0000259" key="1">
    <source>
        <dbReference type="Pfam" id="PF01408"/>
    </source>
</evidence>
<gene>
    <name evidence="2" type="ORF">METZ01_LOCUS381701</name>
</gene>
<dbReference type="InterPro" id="IPR036291">
    <property type="entry name" value="NAD(P)-bd_dom_sf"/>
</dbReference>
<feature type="domain" description="Gfo/Idh/MocA-like oxidoreductase N-terminal" evidence="1">
    <location>
        <begin position="4"/>
        <end position="77"/>
    </location>
</feature>
<accession>A0A382U4F9</accession>
<dbReference type="Pfam" id="PF01408">
    <property type="entry name" value="GFO_IDH_MocA"/>
    <property type="match status" value="1"/>
</dbReference>
<feature type="non-terminal residue" evidence="2">
    <location>
        <position position="81"/>
    </location>
</feature>
<evidence type="ECO:0000313" key="2">
    <source>
        <dbReference type="EMBL" id="SVD28847.1"/>
    </source>
</evidence>
<protein>
    <recommendedName>
        <fullName evidence="1">Gfo/Idh/MocA-like oxidoreductase N-terminal domain-containing protein</fullName>
    </recommendedName>
</protein>
<dbReference type="Gene3D" id="3.40.50.720">
    <property type="entry name" value="NAD(P)-binding Rossmann-like Domain"/>
    <property type="match status" value="1"/>
</dbReference>
<reference evidence="2" key="1">
    <citation type="submission" date="2018-05" db="EMBL/GenBank/DDBJ databases">
        <authorList>
            <person name="Lanie J.A."/>
            <person name="Ng W.-L."/>
            <person name="Kazmierczak K.M."/>
            <person name="Andrzejewski T.M."/>
            <person name="Davidsen T.M."/>
            <person name="Wayne K.J."/>
            <person name="Tettelin H."/>
            <person name="Glass J.I."/>
            <person name="Rusch D."/>
            <person name="Podicherti R."/>
            <person name="Tsui H.-C.T."/>
            <person name="Winkler M.E."/>
        </authorList>
    </citation>
    <scope>NUCLEOTIDE SEQUENCE</scope>
</reference>
<dbReference type="SUPFAM" id="SSF51735">
    <property type="entry name" value="NAD(P)-binding Rossmann-fold domains"/>
    <property type="match status" value="1"/>
</dbReference>
<dbReference type="GO" id="GO:0000166">
    <property type="term" value="F:nucleotide binding"/>
    <property type="evidence" value="ECO:0007669"/>
    <property type="project" value="InterPro"/>
</dbReference>